<evidence type="ECO:0000256" key="2">
    <source>
        <dbReference type="ARBA" id="ARBA00023125"/>
    </source>
</evidence>
<dbReference type="GeneID" id="100303527"/>
<dbReference type="InterPro" id="IPR050359">
    <property type="entry name" value="bHLH_transcription_factors"/>
</dbReference>
<dbReference type="InterPro" id="IPR036638">
    <property type="entry name" value="HLH_DNA-bd_sf"/>
</dbReference>
<dbReference type="AlphaFoldDB" id="Q1PHQ3"/>
<dbReference type="InterPro" id="IPR011598">
    <property type="entry name" value="bHLH_dom"/>
</dbReference>
<dbReference type="PANTHER" id="PTHR19290:SF164">
    <property type="entry name" value="BHLH DOMAIN-CONTAINING PROTEIN"/>
    <property type="match status" value="1"/>
</dbReference>
<dbReference type="Proteomes" id="UP000694865">
    <property type="component" value="Unplaced"/>
</dbReference>
<evidence type="ECO:0000313" key="9">
    <source>
        <dbReference type="RefSeq" id="NP_001158399.1"/>
    </source>
</evidence>
<dbReference type="Pfam" id="PF00010">
    <property type="entry name" value="HLH"/>
    <property type="match status" value="1"/>
</dbReference>
<sequence length="242" mass="26310">MQVAVIMSANFPEVSSPSGSEMAPSPQDIIIDDTASECSSDLSDDRLDSLSSTCSPTGHLSSSRFGKMKRKAEKGLKAISEGDQQELRLKINSRERKRMHDLNSALDGLREVMPYAHGPSVRKLSKIATLLLAKNYILMLSSSLEEMKRLVSDIYQGGSTGVVHHPGIGVSRGRVPVMSSALHRDVIANAVTAASTQIKDISSPHAHVDAHAYNRWPVPCTCSQCTAETMRSPYTNIARFSK</sequence>
<evidence type="ECO:0000313" key="8">
    <source>
        <dbReference type="Proteomes" id="UP000694865"/>
    </source>
</evidence>
<reference evidence="7 9" key="1">
    <citation type="journal article" date="2006" name="PLoS Biol.">
        <title>Dorsoventral patterning in hemichordates: insights into early chordate evolution.</title>
        <authorList>
            <person name="Lowe C.J."/>
            <person name="Terasaki M."/>
            <person name="Wu M."/>
            <person name="Freeman R.M. Jr."/>
            <person name="Runft L."/>
            <person name="Kwan K."/>
            <person name="Haigo S."/>
            <person name="Aronowicz J."/>
            <person name="Lander E."/>
            <person name="Gruber C."/>
            <person name="Smith M."/>
            <person name="Kirschner M."/>
            <person name="Gerhart J."/>
        </authorList>
    </citation>
    <scope>NUCLEOTIDE SEQUENCE</scope>
</reference>
<dbReference type="OrthoDB" id="10011855at2759"/>
<dbReference type="SUPFAM" id="SSF47459">
    <property type="entry name" value="HLH, helix-loop-helix DNA-binding domain"/>
    <property type="match status" value="1"/>
</dbReference>
<keyword evidence="2" id="KW-0238">DNA-binding</keyword>
<dbReference type="GO" id="GO:0000981">
    <property type="term" value="F:DNA-binding transcription factor activity, RNA polymerase II-specific"/>
    <property type="evidence" value="ECO:0007669"/>
    <property type="project" value="TreeGrafter"/>
</dbReference>
<dbReference type="PROSITE" id="PS50888">
    <property type="entry name" value="BHLH"/>
    <property type="match status" value="1"/>
</dbReference>
<dbReference type="GO" id="GO:0007423">
    <property type="term" value="P:sensory organ development"/>
    <property type="evidence" value="ECO:0007669"/>
    <property type="project" value="TreeGrafter"/>
</dbReference>
<keyword evidence="4" id="KW-0539">Nucleus</keyword>
<dbReference type="GO" id="GO:0005634">
    <property type="term" value="C:nucleus"/>
    <property type="evidence" value="ECO:0007669"/>
    <property type="project" value="TreeGrafter"/>
</dbReference>
<feature type="region of interest" description="Disordered" evidence="5">
    <location>
        <begin position="38"/>
        <end position="67"/>
    </location>
</feature>
<evidence type="ECO:0000259" key="6">
    <source>
        <dbReference type="PROSITE" id="PS50888"/>
    </source>
</evidence>
<evidence type="ECO:0000256" key="4">
    <source>
        <dbReference type="ARBA" id="ARBA00023242"/>
    </source>
</evidence>
<gene>
    <name evidence="9" type="primary">olig</name>
</gene>
<proteinExistence type="evidence at transcript level"/>
<keyword evidence="1" id="KW-0805">Transcription regulation</keyword>
<dbReference type="Gene3D" id="4.10.280.10">
    <property type="entry name" value="Helix-loop-helix DNA-binding domain"/>
    <property type="match status" value="1"/>
</dbReference>
<evidence type="ECO:0000256" key="1">
    <source>
        <dbReference type="ARBA" id="ARBA00023015"/>
    </source>
</evidence>
<dbReference type="CTD" id="100303527"/>
<dbReference type="CDD" id="cd19725">
    <property type="entry name" value="bHLH_TS_OLIG2_like"/>
    <property type="match status" value="1"/>
</dbReference>
<protein>
    <submittedName>
        <fullName evidence="7 9">Oligodendrocyte transcription factor</fullName>
    </submittedName>
</protein>
<evidence type="ECO:0000256" key="3">
    <source>
        <dbReference type="ARBA" id="ARBA00023163"/>
    </source>
</evidence>
<dbReference type="RefSeq" id="NP_001158399.1">
    <property type="nucleotide sequence ID" value="NM_001164927.1"/>
</dbReference>
<dbReference type="PANTHER" id="PTHR19290">
    <property type="entry name" value="BASIC HELIX-LOOP-HELIX PROTEIN NEUROGENIN-RELATED"/>
    <property type="match status" value="1"/>
</dbReference>
<accession>Q1PHQ3</accession>
<keyword evidence="8" id="KW-1185">Reference proteome</keyword>
<feature type="compositionally biased region" description="Polar residues" evidence="5">
    <location>
        <begin position="53"/>
        <end position="64"/>
    </location>
</feature>
<evidence type="ECO:0000313" key="7">
    <source>
        <dbReference type="EMBL" id="ABD97276.1"/>
    </source>
</evidence>
<evidence type="ECO:0000256" key="5">
    <source>
        <dbReference type="SAM" id="MobiDB-lite"/>
    </source>
</evidence>
<name>Q1PHQ3_SACKO</name>
<dbReference type="EMBL" id="DQ431044">
    <property type="protein sequence ID" value="ABD97276.1"/>
    <property type="molecule type" value="mRNA"/>
</dbReference>
<dbReference type="GO" id="GO:0045944">
    <property type="term" value="P:positive regulation of transcription by RNA polymerase II"/>
    <property type="evidence" value="ECO:0007669"/>
    <property type="project" value="TreeGrafter"/>
</dbReference>
<feature type="domain" description="BHLH" evidence="6">
    <location>
        <begin position="86"/>
        <end position="140"/>
    </location>
</feature>
<keyword evidence="3" id="KW-0804">Transcription</keyword>
<dbReference type="FunFam" id="4.10.280.10:FF:000031">
    <property type="entry name" value="Oligodendrocyte transcription factor 3"/>
    <property type="match status" value="1"/>
</dbReference>
<dbReference type="KEGG" id="sko:100303527"/>
<reference evidence="9" key="2">
    <citation type="submission" date="2025-05" db="UniProtKB">
        <authorList>
            <consortium name="RefSeq"/>
        </authorList>
    </citation>
    <scope>IDENTIFICATION</scope>
</reference>
<dbReference type="GO" id="GO:0061564">
    <property type="term" value="P:axon development"/>
    <property type="evidence" value="ECO:0007669"/>
    <property type="project" value="TreeGrafter"/>
</dbReference>
<dbReference type="SMART" id="SM00353">
    <property type="entry name" value="HLH"/>
    <property type="match status" value="1"/>
</dbReference>
<dbReference type="GO" id="GO:0046983">
    <property type="term" value="F:protein dimerization activity"/>
    <property type="evidence" value="ECO:0007669"/>
    <property type="project" value="InterPro"/>
</dbReference>
<organism evidence="7">
    <name type="scientific">Saccoglossus kowalevskii</name>
    <name type="common">Acorn worm</name>
    <dbReference type="NCBI Taxonomy" id="10224"/>
    <lineage>
        <taxon>Eukaryota</taxon>
        <taxon>Metazoa</taxon>
        <taxon>Hemichordata</taxon>
        <taxon>Enteropneusta</taxon>
        <taxon>Harrimaniidae</taxon>
        <taxon>Saccoglossus</taxon>
    </lineage>
</organism>
<dbReference type="GO" id="GO:0070888">
    <property type="term" value="F:E-box binding"/>
    <property type="evidence" value="ECO:0007669"/>
    <property type="project" value="TreeGrafter"/>
</dbReference>